<protein>
    <submittedName>
        <fullName evidence="2">Uncharacterized protein</fullName>
    </submittedName>
</protein>
<dbReference type="AlphaFoldDB" id="A0AAD5IWL5"/>
<evidence type="ECO:0000313" key="2">
    <source>
        <dbReference type="EMBL" id="KAI9178427.1"/>
    </source>
</evidence>
<evidence type="ECO:0000256" key="1">
    <source>
        <dbReference type="SAM" id="MobiDB-lite"/>
    </source>
</evidence>
<evidence type="ECO:0000313" key="3">
    <source>
        <dbReference type="Proteomes" id="UP001064489"/>
    </source>
</evidence>
<gene>
    <name evidence="2" type="ORF">LWI28_026371</name>
</gene>
<feature type="compositionally biased region" description="Polar residues" evidence="1">
    <location>
        <begin position="253"/>
        <end position="262"/>
    </location>
</feature>
<sequence length="279" mass="31629">MYNRTTSFVVRSPDDHLSRKKLFDDTNFQTHKDVDNQTILDKNELKKINKCDDLCIEDIVQKTKPLTKKSVERSIDLDDIASPSVVAYDVADPSVTYKDQDKVRARKRIRGRWGQSASYGGRVTCKVPLYFCSSEPWNKLAPIYTDEELKRLARAAVRPLEKRGSFYLFDKDKMIAAYLFPLLTAYLHDGDVVCEPQARRMKSVCQPTTGATPLLDESGDEGSKDDAPQYIPEDLVGDAPEYTPEEDLDHSEVGTSRQGNLSEQKDPAREHEEEQGECS</sequence>
<reference evidence="2" key="2">
    <citation type="submission" date="2023-02" db="EMBL/GenBank/DDBJ databases">
        <authorList>
            <person name="Swenson N.G."/>
            <person name="Wegrzyn J.L."/>
            <person name="Mcevoy S.L."/>
        </authorList>
    </citation>
    <scope>NUCLEOTIDE SEQUENCE</scope>
    <source>
        <strain evidence="2">91603</strain>
        <tissue evidence="2">Leaf</tissue>
    </source>
</reference>
<keyword evidence="3" id="KW-1185">Reference proteome</keyword>
<name>A0AAD5IWL5_ACENE</name>
<feature type="compositionally biased region" description="Basic and acidic residues" evidence="1">
    <location>
        <begin position="263"/>
        <end position="272"/>
    </location>
</feature>
<comment type="caution">
    <text evidence="2">The sequence shown here is derived from an EMBL/GenBank/DDBJ whole genome shotgun (WGS) entry which is preliminary data.</text>
</comment>
<accession>A0AAD5IWL5</accession>
<feature type="region of interest" description="Disordered" evidence="1">
    <location>
        <begin position="202"/>
        <end position="279"/>
    </location>
</feature>
<organism evidence="2 3">
    <name type="scientific">Acer negundo</name>
    <name type="common">Box elder</name>
    <dbReference type="NCBI Taxonomy" id="4023"/>
    <lineage>
        <taxon>Eukaryota</taxon>
        <taxon>Viridiplantae</taxon>
        <taxon>Streptophyta</taxon>
        <taxon>Embryophyta</taxon>
        <taxon>Tracheophyta</taxon>
        <taxon>Spermatophyta</taxon>
        <taxon>Magnoliopsida</taxon>
        <taxon>eudicotyledons</taxon>
        <taxon>Gunneridae</taxon>
        <taxon>Pentapetalae</taxon>
        <taxon>rosids</taxon>
        <taxon>malvids</taxon>
        <taxon>Sapindales</taxon>
        <taxon>Sapindaceae</taxon>
        <taxon>Hippocastanoideae</taxon>
        <taxon>Acereae</taxon>
        <taxon>Acer</taxon>
    </lineage>
</organism>
<dbReference type="EMBL" id="JAJSOW010000102">
    <property type="protein sequence ID" value="KAI9178427.1"/>
    <property type="molecule type" value="Genomic_DNA"/>
</dbReference>
<reference evidence="2" key="1">
    <citation type="journal article" date="2022" name="Plant J.">
        <title>Strategies of tolerance reflected in two North American maple genomes.</title>
        <authorList>
            <person name="McEvoy S.L."/>
            <person name="Sezen U.U."/>
            <person name="Trouern-Trend A."/>
            <person name="McMahon S.M."/>
            <person name="Schaberg P.G."/>
            <person name="Yang J."/>
            <person name="Wegrzyn J.L."/>
            <person name="Swenson N.G."/>
        </authorList>
    </citation>
    <scope>NUCLEOTIDE SEQUENCE</scope>
    <source>
        <strain evidence="2">91603</strain>
    </source>
</reference>
<dbReference type="Proteomes" id="UP001064489">
    <property type="component" value="Chromosome 5"/>
</dbReference>
<proteinExistence type="predicted"/>